<protein>
    <submittedName>
        <fullName evidence="8">Outer membrane protein</fullName>
    </submittedName>
</protein>
<keyword evidence="2" id="KW-0732">Signal</keyword>
<dbReference type="PANTHER" id="PTHR13887">
    <property type="entry name" value="GLUTATHIONE S-TRANSFERASE KAPPA"/>
    <property type="match status" value="1"/>
</dbReference>
<evidence type="ECO:0000256" key="6">
    <source>
        <dbReference type="SAM" id="Phobius"/>
    </source>
</evidence>
<dbReference type="PROSITE" id="PS51352">
    <property type="entry name" value="THIOREDOXIN_2"/>
    <property type="match status" value="1"/>
</dbReference>
<dbReference type="GO" id="GO:0016491">
    <property type="term" value="F:oxidoreductase activity"/>
    <property type="evidence" value="ECO:0007669"/>
    <property type="project" value="UniProtKB-KW"/>
</dbReference>
<accession>A0AAD1FIA1</accession>
<evidence type="ECO:0000313" key="9">
    <source>
        <dbReference type="Proteomes" id="UP000218554"/>
    </source>
</evidence>
<gene>
    <name evidence="8" type="ORF">KF707C_55310</name>
</gene>
<reference evidence="9" key="1">
    <citation type="submission" date="2015-05" db="EMBL/GenBank/DDBJ databases">
        <title>Draft genome sequencing of a biphenyl-degrading bacterium, Pseudomonas balearica KF707 (=NBRC110670).</title>
        <authorList>
            <person name="Kimura N."/>
            <person name="Hirose J."/>
            <person name="Watanabe T."/>
            <person name="Suenaga H."/>
            <person name="Fujihara H."/>
            <person name="Noguchi M."/>
            <person name="Hashimoto M."/>
            <person name="Shimodaira J."/>
            <person name="Tsuchikane K."/>
            <person name="Hosoyama A."/>
            <person name="Yamazoe A."/>
            <person name="Fujita N."/>
            <person name="Furukawa K."/>
        </authorList>
    </citation>
    <scope>NUCLEOTIDE SEQUENCE [LARGE SCALE GENOMIC DNA]</scope>
    <source>
        <strain evidence="9">DSM 10086 / NBRC 110670 / KF707</strain>
    </source>
</reference>
<keyword evidence="6" id="KW-1133">Transmembrane helix</keyword>
<keyword evidence="6" id="KW-0472">Membrane</keyword>
<dbReference type="PANTHER" id="PTHR13887:SF14">
    <property type="entry name" value="DISULFIDE BOND FORMATION PROTEIN D"/>
    <property type="match status" value="1"/>
</dbReference>
<evidence type="ECO:0000256" key="5">
    <source>
        <dbReference type="ARBA" id="ARBA00023284"/>
    </source>
</evidence>
<keyword evidence="5" id="KW-0676">Redox-active center</keyword>
<reference evidence="8 9" key="2">
    <citation type="journal article" date="2017" name="Int. J. Syst. Evol. Microbiol.">
        <title>Pseudomonas furukawaii sp. nov., a polychlorinated biphenyl-degrading bacterium isolated from biphenyl-contaminated soil in Japan.</title>
        <authorList>
            <person name="Kimura N."/>
            <person name="Watanabe T."/>
            <person name="Suenaga H."/>
            <person name="Fujihara H."/>
            <person name="Futagami T."/>
            <person name="Goto M."/>
            <person name="Hanada S."/>
            <person name="Hirose J."/>
        </authorList>
    </citation>
    <scope>NUCLEOTIDE SEQUENCE [LARGE SCALE GENOMIC DNA]</scope>
    <source>
        <strain evidence="9">DSM 10086 / NBRC 110670 / KF707</strain>
    </source>
</reference>
<keyword evidence="4" id="KW-1015">Disulfide bond</keyword>
<feature type="domain" description="Thioredoxin" evidence="7">
    <location>
        <begin position="33"/>
        <end position="224"/>
    </location>
</feature>
<dbReference type="InterPro" id="IPR012336">
    <property type="entry name" value="Thioredoxin-like_fold"/>
</dbReference>
<proteinExistence type="inferred from homology"/>
<dbReference type="KEGG" id="pfuw:KF707C_55310"/>
<evidence type="ECO:0000256" key="4">
    <source>
        <dbReference type="ARBA" id="ARBA00023157"/>
    </source>
</evidence>
<comment type="similarity">
    <text evidence="1">Belongs to the thioredoxin family. DsbA subfamily.</text>
</comment>
<evidence type="ECO:0000256" key="3">
    <source>
        <dbReference type="ARBA" id="ARBA00023002"/>
    </source>
</evidence>
<dbReference type="Proteomes" id="UP000218554">
    <property type="component" value="Chromosome"/>
</dbReference>
<dbReference type="AlphaFoldDB" id="A0AAD1FIA1"/>
<name>A0AAD1FIA1_METFU</name>
<evidence type="ECO:0000256" key="2">
    <source>
        <dbReference type="ARBA" id="ARBA00022729"/>
    </source>
</evidence>
<evidence type="ECO:0000259" key="7">
    <source>
        <dbReference type="PROSITE" id="PS51352"/>
    </source>
</evidence>
<sequence length="224" mass="24931">MSRRFVRLDIIIFAFVAIAAAVLFYDRQISQEEQASVVAAVSSASATEDPATLVRFHSPTFGPSNAPVTIVEFFDPSCEACRAFYPLVKQILDENPNDVRLVMRYVLFHKGSEEVARMLEASRKQNLFPQVLEAVLAAQPEWHDDPKVLKAWDAAARAGLDVEKARTEMGSSAIDAVLKRDMEDAKKIGIRGTPTFYVNTQPLVELGPEPLRNLVLSEIKQARN</sequence>
<feature type="transmembrane region" description="Helical" evidence="6">
    <location>
        <begin position="7"/>
        <end position="25"/>
    </location>
</feature>
<evidence type="ECO:0000313" key="8">
    <source>
        <dbReference type="EMBL" id="BAU77219.1"/>
    </source>
</evidence>
<evidence type="ECO:0000256" key="1">
    <source>
        <dbReference type="ARBA" id="ARBA00005791"/>
    </source>
</evidence>
<keyword evidence="9" id="KW-1185">Reference proteome</keyword>
<dbReference type="Pfam" id="PF13462">
    <property type="entry name" value="Thioredoxin_4"/>
    <property type="match status" value="1"/>
</dbReference>
<dbReference type="InterPro" id="IPR013766">
    <property type="entry name" value="Thioredoxin_domain"/>
</dbReference>
<keyword evidence="6" id="KW-0812">Transmembrane</keyword>
<dbReference type="SUPFAM" id="SSF52833">
    <property type="entry name" value="Thioredoxin-like"/>
    <property type="match status" value="1"/>
</dbReference>
<dbReference type="Gene3D" id="3.40.30.10">
    <property type="entry name" value="Glutaredoxin"/>
    <property type="match status" value="1"/>
</dbReference>
<dbReference type="InterPro" id="IPR036249">
    <property type="entry name" value="Thioredoxin-like_sf"/>
</dbReference>
<keyword evidence="3" id="KW-0560">Oxidoreductase</keyword>
<dbReference type="EMBL" id="AP014862">
    <property type="protein sequence ID" value="BAU77219.1"/>
    <property type="molecule type" value="Genomic_DNA"/>
</dbReference>
<dbReference type="RefSeq" id="WP_003457619.1">
    <property type="nucleotide sequence ID" value="NZ_AJMR01000232.1"/>
</dbReference>
<organism evidence="8 9">
    <name type="scientific">Metapseudomonas furukawaii</name>
    <name type="common">Pseudomonas furukawaii</name>
    <dbReference type="NCBI Taxonomy" id="1149133"/>
    <lineage>
        <taxon>Bacteria</taxon>
        <taxon>Pseudomonadati</taxon>
        <taxon>Pseudomonadota</taxon>
        <taxon>Gammaproteobacteria</taxon>
        <taxon>Pseudomonadales</taxon>
        <taxon>Pseudomonadaceae</taxon>
        <taxon>Metapseudomonas</taxon>
    </lineage>
</organism>